<dbReference type="CDD" id="cd01283">
    <property type="entry name" value="cytidine_deaminase"/>
    <property type="match status" value="1"/>
</dbReference>
<reference evidence="14" key="1">
    <citation type="submission" date="2007-07" db="EMBL/GenBank/DDBJ databases">
        <title>PCAP assembly of the Caenorhabditis remanei genome.</title>
        <authorList>
            <consortium name="The Caenorhabditis remanei Sequencing Consortium"/>
            <person name="Wilson R.K."/>
        </authorList>
    </citation>
    <scope>NUCLEOTIDE SEQUENCE [LARGE SCALE GENOMIC DNA]</scope>
    <source>
        <strain evidence="14">PB4641</strain>
    </source>
</reference>
<evidence type="ECO:0000256" key="2">
    <source>
        <dbReference type="ARBA" id="ARBA00003949"/>
    </source>
</evidence>
<feature type="binding site" evidence="12">
    <location>
        <position position="98"/>
    </location>
    <ligand>
        <name>Zn(2+)</name>
        <dbReference type="ChEBI" id="CHEBI:29105"/>
        <note>catalytic</note>
    </ligand>
</feature>
<evidence type="ECO:0000256" key="11">
    <source>
        <dbReference type="PIRSR" id="PIRSR606262-2"/>
    </source>
</evidence>
<organism evidence="15">
    <name type="scientific">Caenorhabditis remanei</name>
    <name type="common">Caenorhabditis vulgaris</name>
    <dbReference type="NCBI Taxonomy" id="31234"/>
    <lineage>
        <taxon>Eukaryota</taxon>
        <taxon>Metazoa</taxon>
        <taxon>Ecdysozoa</taxon>
        <taxon>Nematoda</taxon>
        <taxon>Chromadorea</taxon>
        <taxon>Rhabditida</taxon>
        <taxon>Rhabditina</taxon>
        <taxon>Rhabditomorpha</taxon>
        <taxon>Rhabditoidea</taxon>
        <taxon>Rhabditidae</taxon>
        <taxon>Peloderinae</taxon>
        <taxon>Caenorhabditis</taxon>
    </lineage>
</organism>
<name>E3LIG8_CAERE</name>
<feature type="binding site" evidence="11">
    <location>
        <begin position="51"/>
        <end position="57"/>
    </location>
    <ligand>
        <name>substrate</name>
    </ligand>
</feature>
<comment type="catalytic activity">
    <reaction evidence="13">
        <text>2'-deoxycytidine + H2O + H(+) = 2'-deoxyuridine + NH4(+)</text>
        <dbReference type="Rhea" id="RHEA:13433"/>
        <dbReference type="ChEBI" id="CHEBI:15377"/>
        <dbReference type="ChEBI" id="CHEBI:15378"/>
        <dbReference type="ChEBI" id="CHEBI:15698"/>
        <dbReference type="ChEBI" id="CHEBI:16450"/>
        <dbReference type="ChEBI" id="CHEBI:28938"/>
        <dbReference type="EC" id="3.5.4.5"/>
    </reaction>
</comment>
<dbReference type="GO" id="GO:0055086">
    <property type="term" value="P:nucleobase-containing small molecule metabolic process"/>
    <property type="evidence" value="ECO:0007669"/>
    <property type="project" value="UniProtKB-ARBA"/>
</dbReference>
<dbReference type="EC" id="3.5.4.5" evidence="4 13"/>
<dbReference type="STRING" id="31234.E3LIG8"/>
<dbReference type="InterPro" id="IPR016192">
    <property type="entry name" value="APOBEC/CMP_deaminase_Zn-bd"/>
</dbReference>
<dbReference type="Proteomes" id="UP000008281">
    <property type="component" value="Unassembled WGS sequence"/>
</dbReference>
<dbReference type="Pfam" id="PF00383">
    <property type="entry name" value="dCMP_cyt_deam_1"/>
    <property type="match status" value="1"/>
</dbReference>
<evidence type="ECO:0000313" key="14">
    <source>
        <dbReference type="EMBL" id="EFO95312.1"/>
    </source>
</evidence>
<dbReference type="InterPro" id="IPR002125">
    <property type="entry name" value="CMP_dCMP_dom"/>
</dbReference>
<gene>
    <name evidence="14" type="ORF">CRE_08956</name>
</gene>
<keyword evidence="6 13" id="KW-0378">Hydrolase</keyword>
<comment type="function">
    <text evidence="2 13">This enzyme scavenges exogenous and endogenous cytidine and 2'-deoxycytidine for UMP synthesis.</text>
</comment>
<dbReference type="GO" id="GO:0008270">
    <property type="term" value="F:zinc ion binding"/>
    <property type="evidence" value="ECO:0007669"/>
    <property type="project" value="UniProtKB-UniRule"/>
</dbReference>
<accession>E3LIG8</accession>
<evidence type="ECO:0000256" key="10">
    <source>
        <dbReference type="PIRSR" id="PIRSR606262-1"/>
    </source>
</evidence>
<dbReference type="HOGENOM" id="CLU_097262_2_1_1"/>
<keyword evidence="7 12" id="KW-0862">Zinc</keyword>
<dbReference type="PROSITE" id="PS00903">
    <property type="entry name" value="CYT_DCMP_DEAMINASES_1"/>
    <property type="match status" value="1"/>
</dbReference>
<dbReference type="GO" id="GO:0072527">
    <property type="term" value="P:pyrimidine-containing compound metabolic process"/>
    <property type="evidence" value="ECO:0007669"/>
    <property type="project" value="UniProtKB-ARBA"/>
</dbReference>
<dbReference type="InterPro" id="IPR006262">
    <property type="entry name" value="Cyt_deam_tetra"/>
</dbReference>
<comment type="cofactor">
    <cofactor evidence="1 12 13">
        <name>Zn(2+)</name>
        <dbReference type="ChEBI" id="CHEBI:29105"/>
    </cofactor>
</comment>
<evidence type="ECO:0000256" key="3">
    <source>
        <dbReference type="ARBA" id="ARBA00006576"/>
    </source>
</evidence>
<dbReference type="OMA" id="TKWGEII"/>
<protein>
    <recommendedName>
        <fullName evidence="4 13">Cytidine deaminase</fullName>
        <ecNumber evidence="4 13">3.5.4.5</ecNumber>
    </recommendedName>
    <alternativeName>
        <fullName evidence="8 13">Cytidine aminohydrolase</fullName>
    </alternativeName>
</protein>
<dbReference type="eggNOG" id="KOG0833">
    <property type="taxonomic scope" value="Eukaryota"/>
</dbReference>
<sequence>MTSSRANLTDFEKSIVDKAIEAMQFAYCKYSNFKVGAAVVCEDGEVIIGANHENASYGATICAERSALTSALTKGHRKFKLVAIATELEDPCSPCGICRQFLIEFGDYKVILASSTSEQIIETNTYGLLPFAFTPKSLDTYEMESEQRNHSDEKH</sequence>
<dbReference type="GO" id="GO:0004126">
    <property type="term" value="F:cytidine deaminase activity"/>
    <property type="evidence" value="ECO:0007669"/>
    <property type="project" value="UniProtKB-UniRule"/>
</dbReference>
<comment type="catalytic activity">
    <reaction evidence="9 13">
        <text>cytidine + H2O + H(+) = uridine + NH4(+)</text>
        <dbReference type="Rhea" id="RHEA:16069"/>
        <dbReference type="ChEBI" id="CHEBI:15377"/>
        <dbReference type="ChEBI" id="CHEBI:15378"/>
        <dbReference type="ChEBI" id="CHEBI:16704"/>
        <dbReference type="ChEBI" id="CHEBI:17562"/>
        <dbReference type="ChEBI" id="CHEBI:28938"/>
        <dbReference type="EC" id="3.5.4.5"/>
    </reaction>
</comment>
<evidence type="ECO:0000256" key="5">
    <source>
        <dbReference type="ARBA" id="ARBA00022723"/>
    </source>
</evidence>
<dbReference type="NCBIfam" id="TIGR01354">
    <property type="entry name" value="cyt_deam_tetra"/>
    <property type="match status" value="1"/>
</dbReference>
<dbReference type="AlphaFoldDB" id="E3LIG8"/>
<dbReference type="NCBIfam" id="NF004064">
    <property type="entry name" value="PRK05578.1"/>
    <property type="match status" value="1"/>
</dbReference>
<evidence type="ECO:0000256" key="1">
    <source>
        <dbReference type="ARBA" id="ARBA00001947"/>
    </source>
</evidence>
<comment type="similarity">
    <text evidence="3 13">Belongs to the cytidine and deoxycytidylate deaminase family.</text>
</comment>
<proteinExistence type="inferred from homology"/>
<dbReference type="PANTHER" id="PTHR11644">
    <property type="entry name" value="CYTIDINE DEAMINASE"/>
    <property type="match status" value="1"/>
</dbReference>
<dbReference type="GO" id="GO:0005829">
    <property type="term" value="C:cytosol"/>
    <property type="evidence" value="ECO:0007669"/>
    <property type="project" value="TreeGrafter"/>
</dbReference>
<evidence type="ECO:0000256" key="8">
    <source>
        <dbReference type="ARBA" id="ARBA00032005"/>
    </source>
</evidence>
<feature type="binding site" evidence="12">
    <location>
        <position position="62"/>
    </location>
    <ligand>
        <name>Zn(2+)</name>
        <dbReference type="ChEBI" id="CHEBI:29105"/>
        <note>catalytic</note>
    </ligand>
</feature>
<feature type="binding site" evidence="12">
    <location>
        <position position="95"/>
    </location>
    <ligand>
        <name>Zn(2+)</name>
        <dbReference type="ChEBI" id="CHEBI:29105"/>
        <note>catalytic</note>
    </ligand>
</feature>
<dbReference type="SUPFAM" id="SSF53927">
    <property type="entry name" value="Cytidine deaminase-like"/>
    <property type="match status" value="1"/>
</dbReference>
<evidence type="ECO:0000256" key="7">
    <source>
        <dbReference type="ARBA" id="ARBA00022833"/>
    </source>
</evidence>
<dbReference type="PROSITE" id="PS51747">
    <property type="entry name" value="CYT_DCMP_DEAMINASES_2"/>
    <property type="match status" value="1"/>
</dbReference>
<evidence type="ECO:0000256" key="4">
    <source>
        <dbReference type="ARBA" id="ARBA00012783"/>
    </source>
</evidence>
<dbReference type="OrthoDB" id="414540at2759"/>
<dbReference type="InterPro" id="IPR016193">
    <property type="entry name" value="Cytidine_deaminase-like"/>
</dbReference>
<keyword evidence="5 12" id="KW-0479">Metal-binding</keyword>
<evidence type="ECO:0000313" key="15">
    <source>
        <dbReference type="Proteomes" id="UP000008281"/>
    </source>
</evidence>
<dbReference type="GO" id="GO:0042802">
    <property type="term" value="F:identical protein binding"/>
    <property type="evidence" value="ECO:0007669"/>
    <property type="project" value="UniProtKB-ARBA"/>
</dbReference>
<evidence type="ECO:0000256" key="9">
    <source>
        <dbReference type="ARBA" id="ARBA00049558"/>
    </source>
</evidence>
<dbReference type="Gene3D" id="3.40.140.10">
    <property type="entry name" value="Cytidine Deaminase, domain 2"/>
    <property type="match status" value="1"/>
</dbReference>
<evidence type="ECO:0000256" key="12">
    <source>
        <dbReference type="PIRSR" id="PIRSR606262-3"/>
    </source>
</evidence>
<dbReference type="PANTHER" id="PTHR11644:SF11">
    <property type="entry name" value="CYTIDINE DEAMINASE"/>
    <property type="match status" value="1"/>
</dbReference>
<dbReference type="InterPro" id="IPR050202">
    <property type="entry name" value="Cyt/Deoxycyt_deaminase"/>
</dbReference>
<keyword evidence="15" id="KW-1185">Reference proteome</keyword>
<evidence type="ECO:0000256" key="13">
    <source>
        <dbReference type="RuleBase" id="RU364006"/>
    </source>
</evidence>
<evidence type="ECO:0000256" key="6">
    <source>
        <dbReference type="ARBA" id="ARBA00022801"/>
    </source>
</evidence>
<dbReference type="EMBL" id="DS268409">
    <property type="protein sequence ID" value="EFO95312.1"/>
    <property type="molecule type" value="Genomic_DNA"/>
</dbReference>
<dbReference type="FunFam" id="3.40.140.10:FF:000008">
    <property type="entry name" value="Cytidine deaminase"/>
    <property type="match status" value="1"/>
</dbReference>
<feature type="active site" description="Proton donor" evidence="10">
    <location>
        <position position="64"/>
    </location>
</feature>